<proteinExistence type="predicted"/>
<name>A0A7C2YD73_9CREN</name>
<keyword evidence="1" id="KW-0472">Membrane</keyword>
<dbReference type="EMBL" id="DSFE01000036">
    <property type="protein sequence ID" value="HEU97479.1"/>
    <property type="molecule type" value="Genomic_DNA"/>
</dbReference>
<dbReference type="InterPro" id="IPR025646">
    <property type="entry name" value="DUF4350"/>
</dbReference>
<accession>A0A7C2YD73</accession>
<dbReference type="Proteomes" id="UP000885664">
    <property type="component" value="Unassembled WGS sequence"/>
</dbReference>
<dbReference type="AlphaFoldDB" id="A0A7C2YD73"/>
<evidence type="ECO:0000256" key="1">
    <source>
        <dbReference type="SAM" id="Phobius"/>
    </source>
</evidence>
<feature type="domain" description="DUF4350" evidence="2">
    <location>
        <begin position="54"/>
        <end position="227"/>
    </location>
</feature>
<evidence type="ECO:0000313" key="3">
    <source>
        <dbReference type="EMBL" id="HEU97479.1"/>
    </source>
</evidence>
<organism evidence="3">
    <name type="scientific">Fervidicoccus fontis</name>
    <dbReference type="NCBI Taxonomy" id="683846"/>
    <lineage>
        <taxon>Archaea</taxon>
        <taxon>Thermoproteota</taxon>
        <taxon>Thermoprotei</taxon>
        <taxon>Fervidicoccales</taxon>
        <taxon>Fervidicoccaceae</taxon>
        <taxon>Fervidicoccus</taxon>
    </lineage>
</organism>
<keyword evidence="1" id="KW-0812">Transmembrane</keyword>
<dbReference type="Pfam" id="PF14258">
    <property type="entry name" value="DUF4350"/>
    <property type="match status" value="1"/>
</dbReference>
<gene>
    <name evidence="3" type="ORF">ENO36_01300</name>
</gene>
<feature type="transmembrane region" description="Helical" evidence="1">
    <location>
        <begin position="263"/>
        <end position="287"/>
    </location>
</feature>
<evidence type="ECO:0000259" key="2">
    <source>
        <dbReference type="Pfam" id="PF14258"/>
    </source>
</evidence>
<sequence length="324" mass="36047">MKQYLVFGLIFAIAVVLLIVAEVPSKDDFSPDNPLFNGLSQASKIADIQTVTIGSLGSLPPNSTLFIIGPDKAFTEKQADEIRGFLERGGSAVVMDDFGTANSLLMMLGVDTRLNGSLLMDPLYMYRIPALPLVRFDLKGEEMNVYFNYATVLEGTDDGKCIAYSSPFSFLDLNGNGKKDPEEPYGPFCVAESLKNFQGRLIVISDSSVFINSMLDKGDNERLLDALVGNGRAFLLTGLWNQSEYTLIRSSISGGFSALMNTWLLYPFALALLFVGMEVGSILYIHLQMKSRKGYSQEDIEAILRRHPEWKREEIEELLEEMKK</sequence>
<comment type="caution">
    <text evidence="3">The sequence shown here is derived from an EMBL/GenBank/DDBJ whole genome shotgun (WGS) entry which is preliminary data.</text>
</comment>
<keyword evidence="1" id="KW-1133">Transmembrane helix</keyword>
<reference evidence="3" key="1">
    <citation type="journal article" date="2020" name="mSystems">
        <title>Genome- and Community-Level Interaction Insights into Carbon Utilization and Element Cycling Functions of Hydrothermarchaeota in Hydrothermal Sediment.</title>
        <authorList>
            <person name="Zhou Z."/>
            <person name="Liu Y."/>
            <person name="Xu W."/>
            <person name="Pan J."/>
            <person name="Luo Z.H."/>
            <person name="Li M."/>
        </authorList>
    </citation>
    <scope>NUCLEOTIDE SEQUENCE [LARGE SCALE GENOMIC DNA]</scope>
    <source>
        <strain evidence="3">SpSt-1259</strain>
    </source>
</reference>
<protein>
    <submittedName>
        <fullName evidence="3">DUF4350 domain-containing protein</fullName>
    </submittedName>
</protein>